<name>A0A098VR11_9MICR</name>
<comment type="caution">
    <text evidence="2">The sequence shown here is derived from an EMBL/GenBank/DDBJ whole genome shotgun (WGS) entry which is preliminary data.</text>
</comment>
<reference evidence="2 3" key="1">
    <citation type="submission" date="2014-04" db="EMBL/GenBank/DDBJ databases">
        <title>A new species of microsporidia sheds light on the evolution of extreme parasitism.</title>
        <authorList>
            <person name="Haag K.L."/>
            <person name="James T.Y."/>
            <person name="Larsson R."/>
            <person name="Schaer T.M."/>
            <person name="Refardt D."/>
            <person name="Pombert J.-F."/>
            <person name="Ebert D."/>
        </authorList>
    </citation>
    <scope>NUCLEOTIDE SEQUENCE [LARGE SCALE GENOMIC DNA]</scope>
    <source>
        <strain evidence="2 3">UGP3</strain>
        <tissue evidence="2">Spores</tissue>
    </source>
</reference>
<accession>A0A098VR11</accession>
<organism evidence="2 3">
    <name type="scientific">Mitosporidium daphniae</name>
    <dbReference type="NCBI Taxonomy" id="1485682"/>
    <lineage>
        <taxon>Eukaryota</taxon>
        <taxon>Fungi</taxon>
        <taxon>Fungi incertae sedis</taxon>
        <taxon>Microsporidia</taxon>
        <taxon>Mitosporidium</taxon>
    </lineage>
</organism>
<keyword evidence="3" id="KW-1185">Reference proteome</keyword>
<evidence type="ECO:0000313" key="3">
    <source>
        <dbReference type="Proteomes" id="UP000029725"/>
    </source>
</evidence>
<dbReference type="AlphaFoldDB" id="A0A098VR11"/>
<dbReference type="EMBL" id="JMKJ01000333">
    <property type="protein sequence ID" value="KGG51264.1"/>
    <property type="molecule type" value="Genomic_DNA"/>
</dbReference>
<dbReference type="GeneID" id="25259824"/>
<evidence type="ECO:0000313" key="2">
    <source>
        <dbReference type="EMBL" id="KGG51264.1"/>
    </source>
</evidence>
<dbReference type="HOGENOM" id="CLU_2334069_0_0_1"/>
<feature type="region of interest" description="Disordered" evidence="1">
    <location>
        <begin position="21"/>
        <end position="42"/>
    </location>
</feature>
<feature type="compositionally biased region" description="Polar residues" evidence="1">
    <location>
        <begin position="33"/>
        <end position="42"/>
    </location>
</feature>
<evidence type="ECO:0000256" key="1">
    <source>
        <dbReference type="SAM" id="MobiDB-lite"/>
    </source>
</evidence>
<dbReference type="Proteomes" id="UP000029725">
    <property type="component" value="Unassembled WGS sequence"/>
</dbReference>
<dbReference type="VEuPathDB" id="MicrosporidiaDB:DI09_3p260"/>
<dbReference type="RefSeq" id="XP_013237691.1">
    <property type="nucleotide sequence ID" value="XM_013382237.1"/>
</dbReference>
<proteinExistence type="predicted"/>
<gene>
    <name evidence="2" type="ORF">DI09_3p260</name>
</gene>
<protein>
    <submittedName>
        <fullName evidence="2">Uncharacterized protein</fullName>
    </submittedName>
</protein>
<sequence>MTNGFYRKDSNTHVRKSLVQMEMKKHHKRNKNDGSNNQIHGLSKSMNVNTMGYTCGPGVSDWIIWEAHMRTEEDIMIEISNSKKFKFVKFMVIIGEGH</sequence>